<dbReference type="Pfam" id="PF12937">
    <property type="entry name" value="F-box-like"/>
    <property type="match status" value="1"/>
</dbReference>
<protein>
    <submittedName>
        <fullName evidence="4">F-box/LRR-repeat protein 19</fullName>
    </submittedName>
</protein>
<organism evidence="3 4">
    <name type="scientific">Camelina sativa</name>
    <name type="common">False flax</name>
    <name type="synonym">Myagrum sativum</name>
    <dbReference type="NCBI Taxonomy" id="90675"/>
    <lineage>
        <taxon>Eukaryota</taxon>
        <taxon>Viridiplantae</taxon>
        <taxon>Streptophyta</taxon>
        <taxon>Embryophyta</taxon>
        <taxon>Tracheophyta</taxon>
        <taxon>Spermatophyta</taxon>
        <taxon>Magnoliopsida</taxon>
        <taxon>eudicotyledons</taxon>
        <taxon>Gunneridae</taxon>
        <taxon>Pentapetalae</taxon>
        <taxon>rosids</taxon>
        <taxon>malvids</taxon>
        <taxon>Brassicales</taxon>
        <taxon>Brassicaceae</taxon>
        <taxon>Camelineae</taxon>
        <taxon>Camelina</taxon>
    </lineage>
</organism>
<dbReference type="GeneID" id="104780296"/>
<dbReference type="PANTHER" id="PTHR38926:SF5">
    <property type="entry name" value="F-BOX AND LEUCINE-RICH REPEAT PROTEIN 6"/>
    <property type="match status" value="1"/>
</dbReference>
<feature type="domain" description="F-box" evidence="2">
    <location>
        <begin position="26"/>
        <end position="60"/>
    </location>
</feature>
<feature type="transmembrane region" description="Helical" evidence="1">
    <location>
        <begin position="136"/>
        <end position="162"/>
    </location>
</feature>
<keyword evidence="3" id="KW-1185">Reference proteome</keyword>
<dbReference type="Proteomes" id="UP000694864">
    <property type="component" value="Chromosome 4"/>
</dbReference>
<proteinExistence type="predicted"/>
<dbReference type="InterPro" id="IPR036047">
    <property type="entry name" value="F-box-like_dom_sf"/>
</dbReference>
<keyword evidence="1" id="KW-0472">Membrane</keyword>
<name>A0ABM1RMC7_CAMSA</name>
<evidence type="ECO:0000256" key="1">
    <source>
        <dbReference type="SAM" id="Phobius"/>
    </source>
</evidence>
<gene>
    <name evidence="4" type="primary">LOC104780296</name>
</gene>
<keyword evidence="1" id="KW-0812">Transmembrane</keyword>
<reference evidence="3" key="1">
    <citation type="journal article" date="2014" name="Nat. Commun.">
        <title>The emerging biofuel crop Camelina sativa retains a highly undifferentiated hexaploid genome structure.</title>
        <authorList>
            <person name="Kagale S."/>
            <person name="Koh C."/>
            <person name="Nixon J."/>
            <person name="Bollina V."/>
            <person name="Clarke W.E."/>
            <person name="Tuteja R."/>
            <person name="Spillane C."/>
            <person name="Robinson S.J."/>
            <person name="Links M.G."/>
            <person name="Clarke C."/>
            <person name="Higgins E.E."/>
            <person name="Huebert T."/>
            <person name="Sharpe A.G."/>
            <person name="Parkin I.A."/>
        </authorList>
    </citation>
    <scope>NUCLEOTIDE SEQUENCE [LARGE SCALE GENOMIC DNA]</scope>
    <source>
        <strain evidence="3">cv. DH55</strain>
    </source>
</reference>
<sequence length="165" mass="19600">MEVNNGEANAKMEAELVPDWTELTWECLIDIFSRLGMEQRWNAPMLVCKTWRDVCNDPLLNLVFDLETWFLTSTETCNRWSFEFSKNIDSMLMSVVERSKGCLKEIRVRHCTDESLSYVADSLKNRVKKKKILDQIVYGWVKFLMFVWFKKLVLYWICVGFIRFG</sequence>
<reference evidence="4" key="2">
    <citation type="submission" date="2025-08" db="UniProtKB">
        <authorList>
            <consortium name="RefSeq"/>
        </authorList>
    </citation>
    <scope>IDENTIFICATION</scope>
    <source>
        <tissue evidence="4">Leaf</tissue>
    </source>
</reference>
<dbReference type="PANTHER" id="PTHR38926">
    <property type="entry name" value="F-BOX DOMAIN CONTAINING PROTEIN, EXPRESSED"/>
    <property type="match status" value="1"/>
</dbReference>
<evidence type="ECO:0000313" key="4">
    <source>
        <dbReference type="RefSeq" id="XP_019100165.1"/>
    </source>
</evidence>
<dbReference type="Gene3D" id="1.20.1280.50">
    <property type="match status" value="1"/>
</dbReference>
<evidence type="ECO:0000259" key="2">
    <source>
        <dbReference type="Pfam" id="PF12937"/>
    </source>
</evidence>
<accession>A0ABM1RMC7</accession>
<dbReference type="RefSeq" id="XP_019100165.1">
    <property type="nucleotide sequence ID" value="XM_019244620.1"/>
</dbReference>
<keyword evidence="1" id="KW-1133">Transmembrane helix</keyword>
<dbReference type="InterPro" id="IPR001810">
    <property type="entry name" value="F-box_dom"/>
</dbReference>
<evidence type="ECO:0000313" key="3">
    <source>
        <dbReference type="Proteomes" id="UP000694864"/>
    </source>
</evidence>
<dbReference type="SUPFAM" id="SSF81383">
    <property type="entry name" value="F-box domain"/>
    <property type="match status" value="1"/>
</dbReference>